<dbReference type="PANTHER" id="PTHR11432:SF3">
    <property type="entry name" value="NADH-UBIQUINONE OXIDOREDUCTASE CHAIN 1"/>
    <property type="match status" value="1"/>
</dbReference>
<name>A0A6F8A7X4_9HYME</name>
<evidence type="ECO:0000256" key="12">
    <source>
        <dbReference type="RuleBase" id="RU000471"/>
    </source>
</evidence>
<evidence type="ECO:0000256" key="5">
    <source>
        <dbReference type="ARBA" id="ARBA00022448"/>
    </source>
</evidence>
<dbReference type="Pfam" id="PF00146">
    <property type="entry name" value="NADHdh"/>
    <property type="match status" value="1"/>
</dbReference>
<comment type="catalytic activity">
    <reaction evidence="13">
        <text>a ubiquinone + NADH + 5 H(+)(in) = a ubiquinol + NAD(+) + 4 H(+)(out)</text>
        <dbReference type="Rhea" id="RHEA:29091"/>
        <dbReference type="Rhea" id="RHEA-COMP:9565"/>
        <dbReference type="Rhea" id="RHEA-COMP:9566"/>
        <dbReference type="ChEBI" id="CHEBI:15378"/>
        <dbReference type="ChEBI" id="CHEBI:16389"/>
        <dbReference type="ChEBI" id="CHEBI:17976"/>
        <dbReference type="ChEBI" id="CHEBI:57540"/>
        <dbReference type="ChEBI" id="CHEBI:57945"/>
        <dbReference type="EC" id="7.1.1.2"/>
    </reaction>
</comment>
<comment type="subcellular location">
    <subcellularLocation>
        <location evidence="2 12">Mitochondrion inner membrane</location>
        <topology evidence="2 12">Multi-pass membrane protein</topology>
    </subcellularLocation>
</comment>
<dbReference type="HAMAP" id="MF_01350">
    <property type="entry name" value="NDH1_NuoH"/>
    <property type="match status" value="1"/>
</dbReference>
<dbReference type="PANTHER" id="PTHR11432">
    <property type="entry name" value="NADH DEHYDROGENASE SUBUNIT 1"/>
    <property type="match status" value="1"/>
</dbReference>
<evidence type="ECO:0000313" key="15">
    <source>
        <dbReference type="EMBL" id="APF47570.1"/>
    </source>
</evidence>
<feature type="transmembrane region" description="Helical" evidence="14">
    <location>
        <begin position="110"/>
        <end position="130"/>
    </location>
</feature>
<keyword evidence="8 14" id="KW-1133">Transmembrane helix</keyword>
<feature type="transmembrane region" description="Helical" evidence="14">
    <location>
        <begin position="290"/>
        <end position="307"/>
    </location>
</feature>
<evidence type="ECO:0000256" key="13">
    <source>
        <dbReference type="RuleBase" id="RU000473"/>
    </source>
</evidence>
<feature type="transmembrane region" description="Helical" evidence="14">
    <location>
        <begin position="151"/>
        <end position="174"/>
    </location>
</feature>
<dbReference type="GO" id="GO:0003954">
    <property type="term" value="F:NADH dehydrogenase activity"/>
    <property type="evidence" value="ECO:0007669"/>
    <property type="project" value="TreeGrafter"/>
</dbReference>
<keyword evidence="5" id="KW-0813">Transport</keyword>
<dbReference type="PROSITE" id="PS00667">
    <property type="entry name" value="COMPLEX1_ND1_1"/>
    <property type="match status" value="1"/>
</dbReference>
<evidence type="ECO:0000256" key="7">
    <source>
        <dbReference type="ARBA" id="ARBA00022792"/>
    </source>
</evidence>
<evidence type="ECO:0000256" key="1">
    <source>
        <dbReference type="ARBA" id="ARBA00003257"/>
    </source>
</evidence>
<evidence type="ECO:0000256" key="3">
    <source>
        <dbReference type="ARBA" id="ARBA00010535"/>
    </source>
</evidence>
<dbReference type="EC" id="7.1.1.2" evidence="13"/>
<keyword evidence="10 13" id="KW-0496">Mitochondrion</keyword>
<evidence type="ECO:0000256" key="6">
    <source>
        <dbReference type="ARBA" id="ARBA00022692"/>
    </source>
</evidence>
<evidence type="ECO:0000256" key="9">
    <source>
        <dbReference type="ARBA" id="ARBA00023075"/>
    </source>
</evidence>
<feature type="transmembrane region" description="Helical" evidence="14">
    <location>
        <begin position="180"/>
        <end position="200"/>
    </location>
</feature>
<dbReference type="InterPro" id="IPR001694">
    <property type="entry name" value="NADH_UbQ_OxRdtase_su1/FPO"/>
</dbReference>
<evidence type="ECO:0000256" key="10">
    <source>
        <dbReference type="ARBA" id="ARBA00023128"/>
    </source>
</evidence>
<dbReference type="GO" id="GO:0005743">
    <property type="term" value="C:mitochondrial inner membrane"/>
    <property type="evidence" value="ECO:0007669"/>
    <property type="project" value="UniProtKB-SubCell"/>
</dbReference>
<sequence length="320" mass="38165">MMQLLIYLMNSLILLILVLIMNLISVAFLTLFERKIMSLFHYRKGPNKNSFLGILQPFNDAIKLIMKEFFIPKKSSFYIYMMSPSLMFILIMMLWLIYPFKTNLLMFENNLLYFLCFMSLGVYGLILSGWSSNSSFSMIGAIRSIAQSISYEMTFAISIMIIMMNLNSLNLINILNYNKFMMFFFTFLPLNFIILISMLAEINRTPFDLSEGESELVSGFNIEYSSSNFIMIFLAEYSSLMFMMFIYCLMFLLHKLNFFFYLKIIFMILFITWIRMSYPRIRYDKLMKFCWMYMLPLTLILFLNYLINLKLNLDQFLFFS</sequence>
<proteinExistence type="inferred from homology"/>
<feature type="transmembrane region" description="Helical" evidence="14">
    <location>
        <begin position="229"/>
        <end position="252"/>
    </location>
</feature>
<evidence type="ECO:0000256" key="4">
    <source>
        <dbReference type="ARBA" id="ARBA00021009"/>
    </source>
</evidence>
<reference evidence="15" key="1">
    <citation type="submission" date="2015-06" db="EMBL/GenBank/DDBJ databases">
        <title>Microgaster sp. mitochondrion, partial genome.</title>
        <authorList>
            <person name="Song S.N."/>
            <person name="Chen X.X."/>
        </authorList>
    </citation>
    <scope>NUCLEOTIDE SEQUENCE</scope>
</reference>
<comment type="function">
    <text evidence="1">Core subunit of the mitochondrial membrane respiratory chain NADH dehydrogenase (Complex I) that is believed to belong to the minimal assembly required for catalysis. Complex I functions in the transfer of electrons from NADH to the respiratory chain. The immediate electron acceptor for the enzyme is believed to be ubiquinone.</text>
</comment>
<feature type="transmembrane region" description="Helical" evidence="14">
    <location>
        <begin position="77"/>
        <end position="98"/>
    </location>
</feature>
<comment type="similarity">
    <text evidence="3 12">Belongs to the complex I subunit 1 family.</text>
</comment>
<evidence type="ECO:0000256" key="11">
    <source>
        <dbReference type="ARBA" id="ARBA00023136"/>
    </source>
</evidence>
<keyword evidence="12" id="KW-0520">NAD</keyword>
<keyword evidence="9 13" id="KW-0830">Ubiquinone</keyword>
<feature type="transmembrane region" description="Helical" evidence="14">
    <location>
        <begin position="6"/>
        <end position="32"/>
    </location>
</feature>
<evidence type="ECO:0000256" key="8">
    <source>
        <dbReference type="ARBA" id="ARBA00022989"/>
    </source>
</evidence>
<keyword evidence="7" id="KW-0999">Mitochondrion inner membrane</keyword>
<dbReference type="InterPro" id="IPR018086">
    <property type="entry name" value="NADH_UbQ_OxRdtase_su1_CS"/>
</dbReference>
<accession>A0A6F8A7X4</accession>
<keyword evidence="6 12" id="KW-0812">Transmembrane</keyword>
<organism evidence="15">
    <name type="scientific">Microgaster sp. SNS-2016</name>
    <dbReference type="NCBI Taxonomy" id="1911510"/>
    <lineage>
        <taxon>Eukaryota</taxon>
        <taxon>Metazoa</taxon>
        <taxon>Ecdysozoa</taxon>
        <taxon>Arthropoda</taxon>
        <taxon>Hexapoda</taxon>
        <taxon>Insecta</taxon>
        <taxon>Pterygota</taxon>
        <taxon>Neoptera</taxon>
        <taxon>Endopterygota</taxon>
        <taxon>Hymenoptera</taxon>
        <taxon>Apocrita</taxon>
        <taxon>Ichneumonoidea</taxon>
        <taxon>Braconidae</taxon>
        <taxon>Microgastrinae</taxon>
        <taxon>Microgaster</taxon>
    </lineage>
</organism>
<dbReference type="AlphaFoldDB" id="A0A6F8A7X4"/>
<gene>
    <name evidence="15" type="primary">ND1</name>
</gene>
<keyword evidence="11 14" id="KW-0472">Membrane</keyword>
<geneLocation type="mitochondrion" evidence="15"/>
<evidence type="ECO:0000256" key="2">
    <source>
        <dbReference type="ARBA" id="ARBA00004448"/>
    </source>
</evidence>
<feature type="transmembrane region" description="Helical" evidence="14">
    <location>
        <begin position="258"/>
        <end position="278"/>
    </location>
</feature>
<dbReference type="GO" id="GO:0009060">
    <property type="term" value="P:aerobic respiration"/>
    <property type="evidence" value="ECO:0007669"/>
    <property type="project" value="TreeGrafter"/>
</dbReference>
<protein>
    <recommendedName>
        <fullName evidence="4 13">NADH-ubiquinone oxidoreductase chain 1</fullName>
        <ecNumber evidence="13">7.1.1.2</ecNumber>
    </recommendedName>
</protein>
<dbReference type="PROSITE" id="PS00668">
    <property type="entry name" value="COMPLEX1_ND1_2"/>
    <property type="match status" value="1"/>
</dbReference>
<dbReference type="EMBL" id="KT215857">
    <property type="protein sequence ID" value="APF47570.1"/>
    <property type="molecule type" value="Genomic_DNA"/>
</dbReference>
<evidence type="ECO:0000256" key="14">
    <source>
        <dbReference type="SAM" id="Phobius"/>
    </source>
</evidence>
<dbReference type="GO" id="GO:0008137">
    <property type="term" value="F:NADH dehydrogenase (ubiquinone) activity"/>
    <property type="evidence" value="ECO:0007669"/>
    <property type="project" value="UniProtKB-EC"/>
</dbReference>